<dbReference type="PANTHER" id="PTHR20958:SF6">
    <property type="entry name" value="GLYCINE N-ACYLTRANSFERASE-LIKE PROTEIN"/>
    <property type="match status" value="1"/>
</dbReference>
<reference evidence="1 2" key="1">
    <citation type="journal article" date="2013" name="BMC Genomics">
        <title>The genome and transcriptome of the pine saprophyte Ophiostoma piceae, and a comparison with the bark beetle-associated pine pathogen Grosmannia clavigera.</title>
        <authorList>
            <person name="Haridas S."/>
            <person name="Wang Y."/>
            <person name="Lim L."/>
            <person name="Massoumi Alamouti S."/>
            <person name="Jackman S."/>
            <person name="Docking R."/>
            <person name="Robertson G."/>
            <person name="Birol I."/>
            <person name="Bohlmann J."/>
            <person name="Breuil C."/>
        </authorList>
    </citation>
    <scope>NUCLEOTIDE SEQUENCE [LARGE SCALE GENOMIC DNA]</scope>
    <source>
        <strain evidence="1 2">UAMH 11346</strain>
    </source>
</reference>
<dbReference type="Gene3D" id="3.40.630.30">
    <property type="match status" value="1"/>
</dbReference>
<proteinExistence type="predicted"/>
<organism evidence="1 2">
    <name type="scientific">Ophiostoma piceae (strain UAMH 11346)</name>
    <name type="common">Sap stain fungus</name>
    <dbReference type="NCBI Taxonomy" id="1262450"/>
    <lineage>
        <taxon>Eukaryota</taxon>
        <taxon>Fungi</taxon>
        <taxon>Dikarya</taxon>
        <taxon>Ascomycota</taxon>
        <taxon>Pezizomycotina</taxon>
        <taxon>Sordariomycetes</taxon>
        <taxon>Sordariomycetidae</taxon>
        <taxon>Ophiostomatales</taxon>
        <taxon>Ophiostomataceae</taxon>
        <taxon>Ophiostoma</taxon>
    </lineage>
</organism>
<dbReference type="VEuPathDB" id="FungiDB:F503_04819"/>
<dbReference type="InterPro" id="IPR053225">
    <property type="entry name" value="Acyl-CoA_N-acyltransferase"/>
</dbReference>
<accession>S3BWY3</accession>
<gene>
    <name evidence="1" type="ORF">F503_04819</name>
</gene>
<dbReference type="eggNOG" id="ENOG502SDQB">
    <property type="taxonomic scope" value="Eukaryota"/>
</dbReference>
<dbReference type="HOGENOM" id="CLU_030809_1_0_1"/>
<dbReference type="InterPro" id="IPR016181">
    <property type="entry name" value="Acyl_CoA_acyltransferase"/>
</dbReference>
<dbReference type="EMBL" id="KE148163">
    <property type="protein sequence ID" value="EPE03971.1"/>
    <property type="molecule type" value="Genomic_DNA"/>
</dbReference>
<dbReference type="OrthoDB" id="61870at2759"/>
<dbReference type="Proteomes" id="UP000016923">
    <property type="component" value="Unassembled WGS sequence"/>
</dbReference>
<sequence length="420" mass="45603">MAPVIEDTRQQPTQAQLHLLRSHLPYSLTVLRRLQVAAGAFDSVSPGKVAGAGTSPYAHILFAYDSDGAEGDESASRPFAAAYLDLSKAPETAAFVYASDQDTTDEDTSKYNAPLYPVDPPLTDEWPVNRGEELVAAWSSERRARCRRLVLALLQHIHSIAKQEAAEILPLLAARQPSSSPDVAAKAAEAADKFLAKLKINIHDGILHLLHRPEAIATASSPSPLERLKPVAVVNWPYDKWLFRFENVPVLSDLADNELAVTLAPKEGKAAGSSSTLVWDRVHTPEDLALVTSRTYVPRINDTLLSVPSVALREKESGVLQAWAFLGIDGSLWTLHTEPAYRGVGLAKTLASRLFRQYCGVFDAVVGGGDGTDNQGDGWIMADVSSDNRQSQGVCRRLGAKRTWATSWVVLDYDSLGSAE</sequence>
<evidence type="ECO:0000313" key="2">
    <source>
        <dbReference type="Proteomes" id="UP000016923"/>
    </source>
</evidence>
<evidence type="ECO:0000313" key="1">
    <source>
        <dbReference type="EMBL" id="EPE03971.1"/>
    </source>
</evidence>
<protein>
    <submittedName>
        <fullName evidence="1">Gnat family</fullName>
    </submittedName>
</protein>
<keyword evidence="2" id="KW-1185">Reference proteome</keyword>
<dbReference type="OMA" id="CKSIGGR"/>
<dbReference type="AlphaFoldDB" id="S3BWY3"/>
<dbReference type="SUPFAM" id="SSF55729">
    <property type="entry name" value="Acyl-CoA N-acyltransferases (Nat)"/>
    <property type="match status" value="1"/>
</dbReference>
<dbReference type="PANTHER" id="PTHR20958">
    <property type="entry name" value="GLYCINE N-ACYLTRANSFERASE-LIKE PROTEIN"/>
    <property type="match status" value="1"/>
</dbReference>
<name>S3BWY3_OPHP1</name>